<keyword evidence="3" id="KW-0812">Transmembrane</keyword>
<evidence type="ECO:0000313" key="5">
    <source>
        <dbReference type="Proteomes" id="UP000198406"/>
    </source>
</evidence>
<evidence type="ECO:0000256" key="3">
    <source>
        <dbReference type="SAM" id="Phobius"/>
    </source>
</evidence>
<sequence>MGRSTEPMNGELITVHLPAVSEQKLGSAPTSENQETILSPSSPKRVDHGSLLVNLQREISKTQSRINVIRTRRRDAVSLENQPLQIGNKVLSYHSGTHVGSTDTSSSRSKTVNEVSHQAVNNTQPTTHTVNVPSVDEVLVLVKCISDKSCSTAGLLEDAEHRVEFLTNKLEASDDLMEALFKDLQDAQDQNMVLQLQNAELNKAIDATRDGKTVNTEAFDLLLEQCIILKYAIVAGLAFFLFGQTEIFLACVAFLWLSLVVVTKDV</sequence>
<feature type="coiled-coil region" evidence="1">
    <location>
        <begin position="156"/>
        <end position="204"/>
    </location>
</feature>
<name>A0A1Z5J635_FISSO</name>
<keyword evidence="3" id="KW-0472">Membrane</keyword>
<feature type="compositionally biased region" description="Polar residues" evidence="2">
    <location>
        <begin position="28"/>
        <end position="42"/>
    </location>
</feature>
<gene>
    <name evidence="4" type="ORF">FisN_6Lh267</name>
</gene>
<reference evidence="4 5" key="1">
    <citation type="journal article" date="2015" name="Plant Cell">
        <title>Oil accumulation by the oleaginous diatom Fistulifera solaris as revealed by the genome and transcriptome.</title>
        <authorList>
            <person name="Tanaka T."/>
            <person name="Maeda Y."/>
            <person name="Veluchamy A."/>
            <person name="Tanaka M."/>
            <person name="Abida H."/>
            <person name="Marechal E."/>
            <person name="Bowler C."/>
            <person name="Muto M."/>
            <person name="Sunaga Y."/>
            <person name="Tanaka M."/>
            <person name="Yoshino T."/>
            <person name="Taniguchi T."/>
            <person name="Fukuda Y."/>
            <person name="Nemoto M."/>
            <person name="Matsumoto M."/>
            <person name="Wong P.S."/>
            <person name="Aburatani S."/>
            <person name="Fujibuchi W."/>
        </authorList>
    </citation>
    <scope>NUCLEOTIDE SEQUENCE [LARGE SCALE GENOMIC DNA]</scope>
    <source>
        <strain evidence="4 5">JPCC DA0580</strain>
    </source>
</reference>
<dbReference type="AlphaFoldDB" id="A0A1Z5J635"/>
<dbReference type="Proteomes" id="UP000198406">
    <property type="component" value="Unassembled WGS sequence"/>
</dbReference>
<dbReference type="InParanoid" id="A0A1Z5J635"/>
<evidence type="ECO:0000256" key="2">
    <source>
        <dbReference type="SAM" id="MobiDB-lite"/>
    </source>
</evidence>
<feature type="transmembrane region" description="Helical" evidence="3">
    <location>
        <begin position="231"/>
        <end position="262"/>
    </location>
</feature>
<proteinExistence type="predicted"/>
<evidence type="ECO:0000313" key="4">
    <source>
        <dbReference type="EMBL" id="GAX09362.1"/>
    </source>
</evidence>
<dbReference type="EMBL" id="BDSP01000007">
    <property type="protein sequence ID" value="GAX09362.1"/>
    <property type="molecule type" value="Genomic_DNA"/>
</dbReference>
<protein>
    <submittedName>
        <fullName evidence="4">Uncharacterized protein</fullName>
    </submittedName>
</protein>
<comment type="caution">
    <text evidence="4">The sequence shown here is derived from an EMBL/GenBank/DDBJ whole genome shotgun (WGS) entry which is preliminary data.</text>
</comment>
<feature type="region of interest" description="Disordered" evidence="2">
    <location>
        <begin position="24"/>
        <end position="46"/>
    </location>
</feature>
<accession>A0A1Z5J635</accession>
<keyword evidence="3" id="KW-1133">Transmembrane helix</keyword>
<organism evidence="4 5">
    <name type="scientific">Fistulifera solaris</name>
    <name type="common">Oleaginous diatom</name>
    <dbReference type="NCBI Taxonomy" id="1519565"/>
    <lineage>
        <taxon>Eukaryota</taxon>
        <taxon>Sar</taxon>
        <taxon>Stramenopiles</taxon>
        <taxon>Ochrophyta</taxon>
        <taxon>Bacillariophyta</taxon>
        <taxon>Bacillariophyceae</taxon>
        <taxon>Bacillariophycidae</taxon>
        <taxon>Naviculales</taxon>
        <taxon>Naviculaceae</taxon>
        <taxon>Fistulifera</taxon>
    </lineage>
</organism>
<keyword evidence="1" id="KW-0175">Coiled coil</keyword>
<evidence type="ECO:0000256" key="1">
    <source>
        <dbReference type="SAM" id="Coils"/>
    </source>
</evidence>
<keyword evidence="5" id="KW-1185">Reference proteome</keyword>